<accession>A0A8R7PXC4</accession>
<dbReference type="Gramene" id="TuG1812G0300003949.01.T01">
    <property type="protein sequence ID" value="TuG1812G0300003949.01.T01"/>
    <property type="gene ID" value="TuG1812G0300003949.01"/>
</dbReference>
<keyword evidence="4" id="KW-1185">Reference proteome</keyword>
<feature type="transmembrane region" description="Helical" evidence="2">
    <location>
        <begin position="7"/>
        <end position="28"/>
    </location>
</feature>
<keyword evidence="2" id="KW-0812">Transmembrane</keyword>
<dbReference type="AlphaFoldDB" id="A0A8R7PXC4"/>
<reference evidence="3" key="2">
    <citation type="submission" date="2018-03" db="EMBL/GenBank/DDBJ databases">
        <title>The Triticum urartu genome reveals the dynamic nature of wheat genome evolution.</title>
        <authorList>
            <person name="Ling H."/>
            <person name="Ma B."/>
            <person name="Shi X."/>
            <person name="Liu H."/>
            <person name="Dong L."/>
            <person name="Sun H."/>
            <person name="Cao Y."/>
            <person name="Gao Q."/>
            <person name="Zheng S."/>
            <person name="Li Y."/>
            <person name="Yu Y."/>
            <person name="Du H."/>
            <person name="Qi M."/>
            <person name="Li Y."/>
            <person name="Yu H."/>
            <person name="Cui Y."/>
            <person name="Wang N."/>
            <person name="Chen C."/>
            <person name="Wu H."/>
            <person name="Zhao Y."/>
            <person name="Zhang J."/>
            <person name="Li Y."/>
            <person name="Zhou W."/>
            <person name="Zhang B."/>
            <person name="Hu W."/>
            <person name="Eijk M."/>
            <person name="Tang J."/>
            <person name="Witsenboer H."/>
            <person name="Zhao S."/>
            <person name="Li Z."/>
            <person name="Zhang A."/>
            <person name="Wang D."/>
            <person name="Liang C."/>
        </authorList>
    </citation>
    <scope>NUCLEOTIDE SEQUENCE [LARGE SCALE GENOMIC DNA]</scope>
    <source>
        <strain evidence="3">cv. G1812</strain>
    </source>
</reference>
<organism evidence="3 4">
    <name type="scientific">Triticum urartu</name>
    <name type="common">Red wild einkorn</name>
    <name type="synonym">Crithodium urartu</name>
    <dbReference type="NCBI Taxonomy" id="4572"/>
    <lineage>
        <taxon>Eukaryota</taxon>
        <taxon>Viridiplantae</taxon>
        <taxon>Streptophyta</taxon>
        <taxon>Embryophyta</taxon>
        <taxon>Tracheophyta</taxon>
        <taxon>Spermatophyta</taxon>
        <taxon>Magnoliopsida</taxon>
        <taxon>Liliopsida</taxon>
        <taxon>Poales</taxon>
        <taxon>Poaceae</taxon>
        <taxon>BOP clade</taxon>
        <taxon>Pooideae</taxon>
        <taxon>Triticodae</taxon>
        <taxon>Triticeae</taxon>
        <taxon>Triticinae</taxon>
        <taxon>Triticum</taxon>
    </lineage>
</organism>
<sequence length="142" mass="15572">MHRSSSYLPVILFVVVVFGGGGVGAWWAERECGDGRGPAAGVRPALGHGQERGPRRLPRQPRPRPRPPRPRRRPPLRAPPLVALHHPRPPRRGGRDCAKEGKTNGAEEWARAQLERPSHGGCDGGSGSGRQHCWEKNKEGRT</sequence>
<keyword evidence="2" id="KW-1133">Transmembrane helix</keyword>
<dbReference type="EnsemblPlants" id="TuG1812G0300003949.01.T01">
    <property type="protein sequence ID" value="TuG1812G0300003949.01.T01"/>
    <property type="gene ID" value="TuG1812G0300003949.01"/>
</dbReference>
<evidence type="ECO:0000313" key="4">
    <source>
        <dbReference type="Proteomes" id="UP000015106"/>
    </source>
</evidence>
<reference evidence="3" key="3">
    <citation type="submission" date="2022-06" db="UniProtKB">
        <authorList>
            <consortium name="EnsemblPlants"/>
        </authorList>
    </citation>
    <scope>IDENTIFICATION</scope>
</reference>
<name>A0A8R7PXC4_TRIUA</name>
<dbReference type="Proteomes" id="UP000015106">
    <property type="component" value="Chromosome 3"/>
</dbReference>
<proteinExistence type="predicted"/>
<keyword evidence="2" id="KW-0472">Membrane</keyword>
<reference evidence="4" key="1">
    <citation type="journal article" date="2013" name="Nature">
        <title>Draft genome of the wheat A-genome progenitor Triticum urartu.</title>
        <authorList>
            <person name="Ling H.Q."/>
            <person name="Zhao S."/>
            <person name="Liu D."/>
            <person name="Wang J."/>
            <person name="Sun H."/>
            <person name="Zhang C."/>
            <person name="Fan H."/>
            <person name="Li D."/>
            <person name="Dong L."/>
            <person name="Tao Y."/>
            <person name="Gao C."/>
            <person name="Wu H."/>
            <person name="Li Y."/>
            <person name="Cui Y."/>
            <person name="Guo X."/>
            <person name="Zheng S."/>
            <person name="Wang B."/>
            <person name="Yu K."/>
            <person name="Liang Q."/>
            <person name="Yang W."/>
            <person name="Lou X."/>
            <person name="Chen J."/>
            <person name="Feng M."/>
            <person name="Jian J."/>
            <person name="Zhang X."/>
            <person name="Luo G."/>
            <person name="Jiang Y."/>
            <person name="Liu J."/>
            <person name="Wang Z."/>
            <person name="Sha Y."/>
            <person name="Zhang B."/>
            <person name="Wu H."/>
            <person name="Tang D."/>
            <person name="Shen Q."/>
            <person name="Xue P."/>
            <person name="Zou S."/>
            <person name="Wang X."/>
            <person name="Liu X."/>
            <person name="Wang F."/>
            <person name="Yang Y."/>
            <person name="An X."/>
            <person name="Dong Z."/>
            <person name="Zhang K."/>
            <person name="Zhang X."/>
            <person name="Luo M.C."/>
            <person name="Dvorak J."/>
            <person name="Tong Y."/>
            <person name="Wang J."/>
            <person name="Yang H."/>
            <person name="Li Z."/>
            <person name="Wang D."/>
            <person name="Zhang A."/>
            <person name="Wang J."/>
        </authorList>
    </citation>
    <scope>NUCLEOTIDE SEQUENCE</scope>
    <source>
        <strain evidence="4">cv. G1812</strain>
    </source>
</reference>
<feature type="compositionally biased region" description="Basic and acidic residues" evidence="1">
    <location>
        <begin position="93"/>
        <end position="102"/>
    </location>
</feature>
<evidence type="ECO:0000256" key="1">
    <source>
        <dbReference type="SAM" id="MobiDB-lite"/>
    </source>
</evidence>
<protein>
    <submittedName>
        <fullName evidence="3">Uncharacterized protein</fullName>
    </submittedName>
</protein>
<feature type="compositionally biased region" description="Basic and acidic residues" evidence="1">
    <location>
        <begin position="132"/>
        <end position="142"/>
    </location>
</feature>
<evidence type="ECO:0000256" key="2">
    <source>
        <dbReference type="SAM" id="Phobius"/>
    </source>
</evidence>
<evidence type="ECO:0000313" key="3">
    <source>
        <dbReference type="EnsemblPlants" id="TuG1812G0300003949.01.T01"/>
    </source>
</evidence>
<feature type="compositionally biased region" description="Basic and acidic residues" evidence="1">
    <location>
        <begin position="108"/>
        <end position="118"/>
    </location>
</feature>
<feature type="compositionally biased region" description="Basic residues" evidence="1">
    <location>
        <begin position="55"/>
        <end position="75"/>
    </location>
</feature>
<feature type="region of interest" description="Disordered" evidence="1">
    <location>
        <begin position="35"/>
        <end position="142"/>
    </location>
</feature>